<dbReference type="OrthoDB" id="1755433at2"/>
<dbReference type="GO" id="GO:0003677">
    <property type="term" value="F:DNA binding"/>
    <property type="evidence" value="ECO:0007669"/>
    <property type="project" value="InterPro"/>
</dbReference>
<dbReference type="AlphaFoldDB" id="A0A4Y6UT85"/>
<reference evidence="2 3" key="1">
    <citation type="submission" date="2019-06" db="EMBL/GenBank/DDBJ databases">
        <title>Saccharibacillus brassicae sp. nov., an endophytic bacterium isolated from Chinese cabbage seeds (Brassica pekinensis).</title>
        <authorList>
            <person name="Jiang L."/>
            <person name="Lee J."/>
            <person name="Kim S.W."/>
        </authorList>
    </citation>
    <scope>NUCLEOTIDE SEQUENCE [LARGE SCALE GENOMIC DNA]</scope>
    <source>
        <strain evidence="3">KCTC 43072 / ATSA2</strain>
    </source>
</reference>
<sequence>MNAKEKMDYKLKRISKGIKQKDIAKELQVSAALVSYFENDKREMTPTTIQHYKSMIDN</sequence>
<accession>A0A4Y6UT85</accession>
<dbReference type="PROSITE" id="PS50943">
    <property type="entry name" value="HTH_CROC1"/>
    <property type="match status" value="1"/>
</dbReference>
<dbReference type="RefSeq" id="WP_141446175.1">
    <property type="nucleotide sequence ID" value="NZ_CP041217.1"/>
</dbReference>
<proteinExistence type="predicted"/>
<evidence type="ECO:0000313" key="2">
    <source>
        <dbReference type="EMBL" id="QDH19788.1"/>
    </source>
</evidence>
<keyword evidence="3" id="KW-1185">Reference proteome</keyword>
<feature type="domain" description="HTH cro/C1-type" evidence="1">
    <location>
        <begin position="10"/>
        <end position="50"/>
    </location>
</feature>
<evidence type="ECO:0000259" key="1">
    <source>
        <dbReference type="PROSITE" id="PS50943"/>
    </source>
</evidence>
<dbReference type="Proteomes" id="UP000316968">
    <property type="component" value="Chromosome"/>
</dbReference>
<dbReference type="InterPro" id="IPR001387">
    <property type="entry name" value="Cro/C1-type_HTH"/>
</dbReference>
<name>A0A4Y6UT85_SACBS</name>
<dbReference type="Pfam" id="PF01381">
    <property type="entry name" value="HTH_3"/>
    <property type="match status" value="1"/>
</dbReference>
<dbReference type="SUPFAM" id="SSF47413">
    <property type="entry name" value="lambda repressor-like DNA-binding domains"/>
    <property type="match status" value="1"/>
</dbReference>
<gene>
    <name evidence="2" type="ORF">FFV09_02245</name>
</gene>
<dbReference type="Gene3D" id="1.10.260.40">
    <property type="entry name" value="lambda repressor-like DNA-binding domains"/>
    <property type="match status" value="1"/>
</dbReference>
<protein>
    <submittedName>
        <fullName evidence="2">Helix-turn-helix transcriptional regulator</fullName>
    </submittedName>
</protein>
<dbReference type="CDD" id="cd00093">
    <property type="entry name" value="HTH_XRE"/>
    <property type="match status" value="1"/>
</dbReference>
<dbReference type="InterPro" id="IPR010982">
    <property type="entry name" value="Lambda_DNA-bd_dom_sf"/>
</dbReference>
<dbReference type="EMBL" id="CP041217">
    <property type="protein sequence ID" value="QDH19788.1"/>
    <property type="molecule type" value="Genomic_DNA"/>
</dbReference>
<organism evidence="2 3">
    <name type="scientific">Saccharibacillus brassicae</name>
    <dbReference type="NCBI Taxonomy" id="2583377"/>
    <lineage>
        <taxon>Bacteria</taxon>
        <taxon>Bacillati</taxon>
        <taxon>Bacillota</taxon>
        <taxon>Bacilli</taxon>
        <taxon>Bacillales</taxon>
        <taxon>Paenibacillaceae</taxon>
        <taxon>Saccharibacillus</taxon>
    </lineage>
</organism>
<dbReference type="KEGG" id="saca:FFV09_02245"/>
<evidence type="ECO:0000313" key="3">
    <source>
        <dbReference type="Proteomes" id="UP000316968"/>
    </source>
</evidence>